<dbReference type="SMART" id="SM00409">
    <property type="entry name" value="IG"/>
    <property type="match status" value="1"/>
</dbReference>
<evidence type="ECO:0000313" key="9">
    <source>
        <dbReference type="RGD" id="150341124"/>
    </source>
</evidence>
<evidence type="ECO:0000256" key="3">
    <source>
        <dbReference type="ARBA" id="ARBA00023319"/>
    </source>
</evidence>
<feature type="transmembrane region" description="Helical" evidence="4">
    <location>
        <begin position="403"/>
        <end position="423"/>
    </location>
</feature>
<organism evidence="7 8">
    <name type="scientific">Rattus norvegicus</name>
    <name type="common">Rat</name>
    <dbReference type="NCBI Taxonomy" id="10116"/>
    <lineage>
        <taxon>Eukaryota</taxon>
        <taxon>Metazoa</taxon>
        <taxon>Chordata</taxon>
        <taxon>Craniata</taxon>
        <taxon>Vertebrata</taxon>
        <taxon>Euteleostomi</taxon>
        <taxon>Mammalia</taxon>
        <taxon>Eutheria</taxon>
        <taxon>Euarchontoglires</taxon>
        <taxon>Glires</taxon>
        <taxon>Rodentia</taxon>
        <taxon>Myomorpha</taxon>
        <taxon>Muroidea</taxon>
        <taxon>Muridae</taxon>
        <taxon>Murinae</taxon>
        <taxon>Rattus</taxon>
    </lineage>
</organism>
<dbReference type="FunCoup" id="A0A8I5ZUR7">
    <property type="interactions" value="402"/>
</dbReference>
<dbReference type="OMA" id="FPQRNDP"/>
<protein>
    <recommendedName>
        <fullName evidence="6">Ig-like domain-containing protein</fullName>
    </recommendedName>
</protein>
<dbReference type="AGR" id="RGD:150341124"/>
<evidence type="ECO:0000259" key="6">
    <source>
        <dbReference type="PROSITE" id="PS50835"/>
    </source>
</evidence>
<reference evidence="7" key="2">
    <citation type="submission" date="2025-08" db="UniProtKB">
        <authorList>
            <consortium name="Ensembl"/>
        </authorList>
    </citation>
    <scope>IDENTIFICATION</scope>
    <source>
        <strain evidence="7">Brown Norway</strain>
    </source>
</reference>
<dbReference type="Proteomes" id="UP000002494">
    <property type="component" value="Chromosome 5"/>
</dbReference>
<dbReference type="GO" id="GO:0001817">
    <property type="term" value="P:regulation of cytokine production"/>
    <property type="evidence" value="ECO:0000318"/>
    <property type="project" value="GO_Central"/>
</dbReference>
<dbReference type="RGD" id="150341124">
    <property type="gene designation" value="ENSRNOG00000067562"/>
</dbReference>
<dbReference type="PROSITE" id="PS50835">
    <property type="entry name" value="IG_LIKE"/>
    <property type="match status" value="2"/>
</dbReference>
<keyword evidence="5" id="KW-0732">Signal</keyword>
<feature type="transmembrane region" description="Helical" evidence="4">
    <location>
        <begin position="320"/>
        <end position="340"/>
    </location>
</feature>
<dbReference type="GO" id="GO:0042110">
    <property type="term" value="P:T cell activation"/>
    <property type="evidence" value="ECO:0007669"/>
    <property type="project" value="UniProtKB-ARBA"/>
</dbReference>
<gene>
    <name evidence="9" type="primary">ENSRNOG00000067562</name>
</gene>
<keyword evidence="3" id="KW-0393">Immunoglobulin domain</keyword>
<dbReference type="Pfam" id="PF22705">
    <property type="entry name" value="C2-set_3"/>
    <property type="match status" value="1"/>
</dbReference>
<dbReference type="GO" id="GO:0005102">
    <property type="term" value="F:signaling receptor binding"/>
    <property type="evidence" value="ECO:0000318"/>
    <property type="project" value="GO_Central"/>
</dbReference>
<dbReference type="InterPro" id="IPR003599">
    <property type="entry name" value="Ig_sub"/>
</dbReference>
<evidence type="ECO:0000256" key="1">
    <source>
        <dbReference type="ARBA" id="ARBA00004370"/>
    </source>
</evidence>
<dbReference type="Pfam" id="PF07686">
    <property type="entry name" value="V-set"/>
    <property type="match status" value="1"/>
</dbReference>
<evidence type="ECO:0000256" key="5">
    <source>
        <dbReference type="SAM" id="SignalP"/>
    </source>
</evidence>
<keyword evidence="4" id="KW-1133">Transmembrane helix</keyword>
<feature type="domain" description="Ig-like" evidence="6">
    <location>
        <begin position="26"/>
        <end position="141"/>
    </location>
</feature>
<accession>A0A8I5ZUR7</accession>
<feature type="signal peptide" evidence="5">
    <location>
        <begin position="1"/>
        <end position="26"/>
    </location>
</feature>
<proteinExistence type="predicted"/>
<comment type="subcellular location">
    <subcellularLocation>
        <location evidence="1">Membrane</location>
    </subcellularLocation>
</comment>
<dbReference type="SUPFAM" id="SSF48726">
    <property type="entry name" value="Immunoglobulin"/>
    <property type="match status" value="2"/>
</dbReference>
<evidence type="ECO:0000313" key="7">
    <source>
        <dbReference type="Ensembl" id="ENSRNOP00000081292.2"/>
    </source>
</evidence>
<evidence type="ECO:0000256" key="2">
    <source>
        <dbReference type="ARBA" id="ARBA00023136"/>
    </source>
</evidence>
<sequence>MGARGVPLIVHCVALYLLQMVALTSEQFTVNGLPSPVLAPLGGNLELSCQLSPPQQAMHMEIRWFRNRYSELVYLYRNGKDLLGETIYNFVERTELLKDDIGKGKVILRIFKVTADDGGYYHCFFKDDKFYEEHIIEVKVTATSSDIRILMHPHNTEGVMLECHSRGWFPKPHMEWRDSKGNFIPATSESHSQDENKLFNMTMNLLIKVSSTWNVTCYLQNLLTHQEESISIVLPGELFSWKSVWIMLALLIFIHVIYCVEEFLIHDNCCKRKPPWKKSAIDIIISLIAITGVMLILHLKQRVPDSDQYVELDTLCLEDISVILCVLIVFNIKLMSLIYFRMYGKYDGYLPRGEACECILYNILRVSQLLFFIVCSAIILLMYLKLQNEVSFSDPLFSLYKSWMVNIEMVLSFLFLVFSFGPIRKVWLSIKSPRSTWMSINIGKSEFNLTQVKHTPKFLNIIVGSSTCKSRGCRTKMLVRTL</sequence>
<evidence type="ECO:0000256" key="4">
    <source>
        <dbReference type="SAM" id="Phobius"/>
    </source>
</evidence>
<dbReference type="InterPro" id="IPR053896">
    <property type="entry name" value="BTN3A2-like_Ig-C"/>
</dbReference>
<dbReference type="PANTHER" id="PTHR24100">
    <property type="entry name" value="BUTYROPHILIN"/>
    <property type="match status" value="1"/>
</dbReference>
<dbReference type="GO" id="GO:0050852">
    <property type="term" value="P:T cell receptor signaling pathway"/>
    <property type="evidence" value="ECO:0000318"/>
    <property type="project" value="GO_Central"/>
</dbReference>
<dbReference type="Ensembl" id="ENSRNOT00000100307.2">
    <property type="protein sequence ID" value="ENSRNOP00000081292.2"/>
    <property type="gene ID" value="ENSRNOG00000063827.2"/>
</dbReference>
<keyword evidence="4" id="KW-0812">Transmembrane</keyword>
<reference evidence="7" key="3">
    <citation type="submission" date="2025-09" db="UniProtKB">
        <authorList>
            <consortium name="Ensembl"/>
        </authorList>
    </citation>
    <scope>IDENTIFICATION</scope>
    <source>
        <strain evidence="7">Brown Norway</strain>
    </source>
</reference>
<dbReference type="AlphaFoldDB" id="A0A8I5ZUR7"/>
<dbReference type="SMART" id="SM00406">
    <property type="entry name" value="IGv"/>
    <property type="match status" value="1"/>
</dbReference>
<dbReference type="InterPro" id="IPR036179">
    <property type="entry name" value="Ig-like_dom_sf"/>
</dbReference>
<keyword evidence="2 4" id="KW-0472">Membrane</keyword>
<dbReference type="InterPro" id="IPR013106">
    <property type="entry name" value="Ig_V-set"/>
</dbReference>
<dbReference type="InterPro" id="IPR050504">
    <property type="entry name" value="IgSF_BTN/MOG"/>
</dbReference>
<dbReference type="GeneTree" id="ENSGT00940000162562"/>
<dbReference type="PANTHER" id="PTHR24100:SF152">
    <property type="entry name" value="SELECTION AND UPKEEP OF INTRAEPITHELIAL T-CELLS PROTEIN 5-RELATED"/>
    <property type="match status" value="1"/>
</dbReference>
<dbReference type="GO" id="GO:0009897">
    <property type="term" value="C:external side of plasma membrane"/>
    <property type="evidence" value="ECO:0000318"/>
    <property type="project" value="GO_Central"/>
</dbReference>
<feature type="domain" description="Ig-like" evidence="6">
    <location>
        <begin position="159"/>
        <end position="231"/>
    </location>
</feature>
<dbReference type="InterPro" id="IPR013783">
    <property type="entry name" value="Ig-like_fold"/>
</dbReference>
<dbReference type="GO" id="GO:1903037">
    <property type="term" value="P:regulation of leukocyte cell-cell adhesion"/>
    <property type="evidence" value="ECO:0007669"/>
    <property type="project" value="UniProtKB-ARBA"/>
</dbReference>
<feature type="transmembrane region" description="Helical" evidence="4">
    <location>
        <begin position="360"/>
        <end position="383"/>
    </location>
</feature>
<keyword evidence="8" id="KW-1185">Reference proteome</keyword>
<dbReference type="GO" id="GO:0050863">
    <property type="term" value="P:regulation of T cell activation"/>
    <property type="evidence" value="ECO:0007669"/>
    <property type="project" value="UniProtKB-ARBA"/>
</dbReference>
<feature type="transmembrane region" description="Helical" evidence="4">
    <location>
        <begin position="239"/>
        <end position="260"/>
    </location>
</feature>
<dbReference type="Gene3D" id="2.60.40.10">
    <property type="entry name" value="Immunoglobulins"/>
    <property type="match status" value="2"/>
</dbReference>
<reference evidence="7" key="1">
    <citation type="submission" date="2024-01" db="EMBL/GenBank/DDBJ databases">
        <title>GRCr8: a new rat reference genome assembly contstructed from accurate long reads and long range scaffolding.</title>
        <authorList>
            <person name="Doris P.A."/>
            <person name="Kalbfleisch T."/>
            <person name="Li K."/>
            <person name="Howe K."/>
            <person name="Wood J."/>
        </authorList>
    </citation>
    <scope>NUCLEOTIDE SEQUENCE [LARGE SCALE GENOMIC DNA]</scope>
    <source>
        <strain evidence="7">Brown Norway</strain>
    </source>
</reference>
<feature type="transmembrane region" description="Helical" evidence="4">
    <location>
        <begin position="280"/>
        <end position="300"/>
    </location>
</feature>
<feature type="chain" id="PRO_5045706649" description="Ig-like domain-containing protein" evidence="5">
    <location>
        <begin position="27"/>
        <end position="482"/>
    </location>
</feature>
<evidence type="ECO:0000313" key="8">
    <source>
        <dbReference type="Proteomes" id="UP000002494"/>
    </source>
</evidence>
<name>A0A8I5ZUR7_RAT</name>
<dbReference type="InterPro" id="IPR007110">
    <property type="entry name" value="Ig-like_dom"/>
</dbReference>